<name>W0VCJ3_9BURK</name>
<dbReference type="InterPro" id="IPR013424">
    <property type="entry name" value="Ice-binding_C"/>
</dbReference>
<dbReference type="RefSeq" id="WP_038495984.1">
    <property type="nucleotide sequence ID" value="NZ_BCTH01000091.1"/>
</dbReference>
<feature type="chain" id="PRO_5004798774" evidence="1">
    <location>
        <begin position="25"/>
        <end position="317"/>
    </location>
</feature>
<evidence type="ECO:0000259" key="2">
    <source>
        <dbReference type="Pfam" id="PF07589"/>
    </source>
</evidence>
<dbReference type="InterPro" id="IPR026588">
    <property type="entry name" value="Choice_anch_A"/>
</dbReference>
<dbReference type="NCBIfam" id="TIGR02595">
    <property type="entry name" value="PEP_CTERM"/>
    <property type="match status" value="1"/>
</dbReference>
<evidence type="ECO:0000313" key="4">
    <source>
        <dbReference type="EMBL" id="CDG85012.1"/>
    </source>
</evidence>
<keyword evidence="1" id="KW-0732">Signal</keyword>
<dbReference type="EMBL" id="HG322949">
    <property type="protein sequence ID" value="CDG85012.1"/>
    <property type="molecule type" value="Genomic_DNA"/>
</dbReference>
<dbReference type="HOGENOM" id="CLU_059539_0_0_4"/>
<dbReference type="STRING" id="1349767.GJA_4405"/>
<dbReference type="NCBIfam" id="TIGR04215">
    <property type="entry name" value="choice_anch_A"/>
    <property type="match status" value="1"/>
</dbReference>
<feature type="domain" description="Choice-of-anchor A" evidence="3">
    <location>
        <begin position="35"/>
        <end position="265"/>
    </location>
</feature>
<evidence type="ECO:0000256" key="1">
    <source>
        <dbReference type="SAM" id="SignalP"/>
    </source>
</evidence>
<sequence length="317" mass="31168">MSILPKASTILLLSAAFSAGAAQAAVVDLGIGGANFYTLGSFNSSNSSVGGALLVAGSMNASNYSINSQNKDAYGSSAYALVVGGSLNYQSGSINNGSYYVGGSSNISNTGFGGGAAQSGSAPLSFTETSAQLKNTALSLSKVAATGTATAAPGGLTLTGSGNGGVQVFDISGASLLSANNLSFNKLKANDTVIVNVSGSVSGFNNVGLNGLNKYNVLFNFYEASSLSLQGFGLDGSVLAPLASVNGGNGSINGNVVVGNWNSNIAIGGGNAFKASDVAGLVSPVPEPETYAMLLAGLGLLGFVARRKAAKGKLLAA</sequence>
<accession>W0VCJ3</accession>
<organism evidence="4 5">
    <name type="scientific">Janthinobacterium agaricidamnosum NBRC 102515 = DSM 9628</name>
    <dbReference type="NCBI Taxonomy" id="1349767"/>
    <lineage>
        <taxon>Bacteria</taxon>
        <taxon>Pseudomonadati</taxon>
        <taxon>Pseudomonadota</taxon>
        <taxon>Betaproteobacteria</taxon>
        <taxon>Burkholderiales</taxon>
        <taxon>Oxalobacteraceae</taxon>
        <taxon>Janthinobacterium</taxon>
    </lineage>
</organism>
<dbReference type="eggNOG" id="COG2304">
    <property type="taxonomic scope" value="Bacteria"/>
</dbReference>
<reference evidence="4 5" key="1">
    <citation type="journal article" date="2015" name="Genome Announc.">
        <title>Genome Sequence of Mushroom Soft-Rot Pathogen Janthinobacterium agaricidamnosum.</title>
        <authorList>
            <person name="Graupner K."/>
            <person name="Lackner G."/>
            <person name="Hertweck C."/>
        </authorList>
    </citation>
    <scope>NUCLEOTIDE SEQUENCE [LARGE SCALE GENOMIC DNA]</scope>
    <source>
        <strain evidence="5">NBRC 102515 / DSM 9628</strain>
    </source>
</reference>
<keyword evidence="5" id="KW-1185">Reference proteome</keyword>
<dbReference type="Pfam" id="PF07589">
    <property type="entry name" value="PEP-CTERM"/>
    <property type="match status" value="1"/>
</dbReference>
<feature type="signal peptide" evidence="1">
    <location>
        <begin position="1"/>
        <end position="24"/>
    </location>
</feature>
<proteinExistence type="predicted"/>
<dbReference type="Pfam" id="PF20597">
    <property type="entry name" value="pAdhesive_15"/>
    <property type="match status" value="1"/>
</dbReference>
<feature type="domain" description="Ice-binding protein C-terminal" evidence="2">
    <location>
        <begin position="284"/>
        <end position="308"/>
    </location>
</feature>
<dbReference type="KEGG" id="jag:GJA_4405"/>
<dbReference type="Proteomes" id="UP000027604">
    <property type="component" value="Chromosome I"/>
</dbReference>
<dbReference type="AlphaFoldDB" id="W0VCJ3"/>
<evidence type="ECO:0000259" key="3">
    <source>
        <dbReference type="Pfam" id="PF20597"/>
    </source>
</evidence>
<evidence type="ECO:0000313" key="5">
    <source>
        <dbReference type="Proteomes" id="UP000027604"/>
    </source>
</evidence>
<dbReference type="PATRIC" id="fig|1349767.4.peg.1050"/>
<gene>
    <name evidence="4" type="ORF">GJA_4405</name>
</gene>
<protein>
    <submittedName>
        <fullName evidence="4">PEP-CTERM putative exosortase interaction domain protein</fullName>
    </submittedName>
</protein>